<dbReference type="Proteomes" id="UP000218934">
    <property type="component" value="Unassembled WGS sequence"/>
</dbReference>
<feature type="binding site" evidence="3">
    <location>
        <position position="137"/>
    </location>
    <ligand>
        <name>Cu cation</name>
        <dbReference type="ChEBI" id="CHEBI:23378"/>
    </ligand>
</feature>
<protein>
    <submittedName>
        <fullName evidence="5">SCO family protein</fullName>
    </submittedName>
</protein>
<dbReference type="SUPFAM" id="SSF52833">
    <property type="entry name" value="Thioredoxin-like"/>
    <property type="match status" value="1"/>
</dbReference>
<dbReference type="AlphaFoldDB" id="A0A2A4FWM2"/>
<accession>A0A2A4FWM2</accession>
<evidence type="ECO:0000256" key="3">
    <source>
        <dbReference type="PIRSR" id="PIRSR603782-1"/>
    </source>
</evidence>
<comment type="caution">
    <text evidence="5">The sequence shown here is derived from an EMBL/GenBank/DDBJ whole genome shotgun (WGS) entry which is preliminary data.</text>
</comment>
<keyword evidence="3" id="KW-0479">Metal-binding</keyword>
<feature type="disulfide bond" description="Redox-active" evidence="4">
    <location>
        <begin position="47"/>
        <end position="51"/>
    </location>
</feature>
<name>A0A2A4FWM2_9SPHN</name>
<dbReference type="InterPro" id="IPR003782">
    <property type="entry name" value="SCO1/SenC"/>
</dbReference>
<comment type="similarity">
    <text evidence="1">Belongs to the SCO1/2 family.</text>
</comment>
<dbReference type="RefSeq" id="WP_066960683.1">
    <property type="nucleotide sequence ID" value="NZ_CP023449.1"/>
</dbReference>
<dbReference type="GO" id="GO:0046872">
    <property type="term" value="F:metal ion binding"/>
    <property type="evidence" value="ECO:0007669"/>
    <property type="project" value="UniProtKB-KW"/>
</dbReference>
<dbReference type="FunFam" id="3.40.30.10:FF:000013">
    <property type="entry name" value="Blast:Protein SCO1 homolog, mitochondrial"/>
    <property type="match status" value="1"/>
</dbReference>
<dbReference type="EMBL" id="NWUF01000007">
    <property type="protein sequence ID" value="PCE42575.1"/>
    <property type="molecule type" value="Genomic_DNA"/>
</dbReference>
<dbReference type="Pfam" id="PF02630">
    <property type="entry name" value="SCO1-SenC"/>
    <property type="match status" value="1"/>
</dbReference>
<dbReference type="OrthoDB" id="9790194at2"/>
<evidence type="ECO:0000313" key="6">
    <source>
        <dbReference type="Proteomes" id="UP000218934"/>
    </source>
</evidence>
<keyword evidence="6" id="KW-1185">Reference proteome</keyword>
<evidence type="ECO:0000256" key="2">
    <source>
        <dbReference type="ARBA" id="ARBA00023008"/>
    </source>
</evidence>
<dbReference type="PANTHER" id="PTHR12151">
    <property type="entry name" value="ELECTRON TRANSPORT PROTIN SCO1/SENC FAMILY MEMBER"/>
    <property type="match status" value="1"/>
</dbReference>
<dbReference type="Gene3D" id="3.40.30.10">
    <property type="entry name" value="Glutaredoxin"/>
    <property type="match status" value="1"/>
</dbReference>
<dbReference type="InterPro" id="IPR036249">
    <property type="entry name" value="Thioredoxin-like_sf"/>
</dbReference>
<evidence type="ECO:0000256" key="1">
    <source>
        <dbReference type="ARBA" id="ARBA00010996"/>
    </source>
</evidence>
<organism evidence="5 6">
    <name type="scientific">Rhizorhabdus dicambivorans</name>
    <dbReference type="NCBI Taxonomy" id="1850238"/>
    <lineage>
        <taxon>Bacteria</taxon>
        <taxon>Pseudomonadati</taxon>
        <taxon>Pseudomonadota</taxon>
        <taxon>Alphaproteobacteria</taxon>
        <taxon>Sphingomonadales</taxon>
        <taxon>Sphingomonadaceae</taxon>
        <taxon>Rhizorhabdus</taxon>
    </lineage>
</organism>
<dbReference type="KEGG" id="rdi:CMV14_06910"/>
<evidence type="ECO:0000313" key="5">
    <source>
        <dbReference type="EMBL" id="PCE42575.1"/>
    </source>
</evidence>
<feature type="binding site" evidence="3">
    <location>
        <position position="47"/>
    </location>
    <ligand>
        <name>Cu cation</name>
        <dbReference type="ChEBI" id="CHEBI:23378"/>
    </ligand>
</feature>
<dbReference type="CDD" id="cd02968">
    <property type="entry name" value="SCO"/>
    <property type="match status" value="1"/>
</dbReference>
<gene>
    <name evidence="5" type="ORF">COO09_09170</name>
</gene>
<keyword evidence="4" id="KW-1015">Disulfide bond</keyword>
<dbReference type="PANTHER" id="PTHR12151:SF25">
    <property type="entry name" value="LINALOOL DEHYDRATASE_ISOMERASE DOMAIN-CONTAINING PROTEIN"/>
    <property type="match status" value="1"/>
</dbReference>
<evidence type="ECO:0000256" key="4">
    <source>
        <dbReference type="PIRSR" id="PIRSR603782-2"/>
    </source>
</evidence>
<keyword evidence="2 3" id="KW-0186">Copper</keyword>
<reference evidence="5 6" key="1">
    <citation type="submission" date="2017-09" db="EMBL/GenBank/DDBJ databases">
        <title>The Catabolism of 3,6-Dichlorosalicylic acid is Initiated by the Cytochrome P450 Monooxygenase DsmABC in Rhizorhabdus dicambivorans Ndbn-20.</title>
        <authorList>
            <person name="Na L."/>
        </authorList>
    </citation>
    <scope>NUCLEOTIDE SEQUENCE [LARGE SCALE GENOMIC DNA]</scope>
    <source>
        <strain evidence="5 6">Ndbn-20m</strain>
    </source>
</reference>
<proteinExistence type="inferred from homology"/>
<sequence>MPGSCPRLASTSEIGGDFALIDHYGRPVTKADYAGRYMLLFFGFTHCRVVCPRALGRISEALDLLGTSACLIQPLYVSVDPARDTPAVMKAFLCERFPRFVGLTGTEEATTAAKSAFRVFAQRRDDADDADGYAMPHTALTYLLDPDGAFVTHFPDTIDAPGLAARLRDILDMSR</sequence>
<feature type="binding site" evidence="3">
    <location>
        <position position="51"/>
    </location>
    <ligand>
        <name>Cu cation</name>
        <dbReference type="ChEBI" id="CHEBI:23378"/>
    </ligand>
</feature>